<feature type="compositionally biased region" description="Basic and acidic residues" evidence="1">
    <location>
        <begin position="101"/>
        <end position="110"/>
    </location>
</feature>
<evidence type="ECO:0000313" key="3">
    <source>
        <dbReference type="Proteomes" id="UP001237642"/>
    </source>
</evidence>
<protein>
    <submittedName>
        <fullName evidence="2">Uncharacterized protein</fullName>
    </submittedName>
</protein>
<accession>A0AAD8H6E1</accession>
<sequence length="267" mass="31238">MKEVILKLKSMEMEAMRNLGKKYMERSESHNSFMEGKKRKRKEPESRKQSDHQNKKCQAKYIQAKYVQVKQKLIAARNHFKHYAGDQRLRPALSKKSTNTDGKKEAETRKTQQNSMQMEPSPARFNERLGNMDAEFYWVCKSVVLRNHVYYDILQYSYKIIEELSEKGHMLSLLFKNMFDIYFLPEKREDVVNAIIIMNTSPETKHAITGMIMALKKISGEIYPDTIFDALSGAPIYNAHLPNDDNHYQPDGYPVHPDQIDDYTCVK</sequence>
<keyword evidence="3" id="KW-1185">Reference proteome</keyword>
<feature type="compositionally biased region" description="Basic and acidic residues" evidence="1">
    <location>
        <begin position="42"/>
        <end position="54"/>
    </location>
</feature>
<proteinExistence type="predicted"/>
<feature type="region of interest" description="Disordered" evidence="1">
    <location>
        <begin position="86"/>
        <end position="120"/>
    </location>
</feature>
<gene>
    <name evidence="2" type="ORF">POM88_044968</name>
</gene>
<dbReference type="EMBL" id="JAUIZM010000010">
    <property type="protein sequence ID" value="KAK1360494.1"/>
    <property type="molecule type" value="Genomic_DNA"/>
</dbReference>
<comment type="caution">
    <text evidence="2">The sequence shown here is derived from an EMBL/GenBank/DDBJ whole genome shotgun (WGS) entry which is preliminary data.</text>
</comment>
<dbReference type="AlphaFoldDB" id="A0AAD8H6E1"/>
<evidence type="ECO:0000313" key="2">
    <source>
        <dbReference type="EMBL" id="KAK1360494.1"/>
    </source>
</evidence>
<name>A0AAD8H6E1_9APIA</name>
<dbReference type="Proteomes" id="UP001237642">
    <property type="component" value="Unassembled WGS sequence"/>
</dbReference>
<reference evidence="2" key="2">
    <citation type="submission" date="2023-05" db="EMBL/GenBank/DDBJ databases">
        <authorList>
            <person name="Schelkunov M.I."/>
        </authorList>
    </citation>
    <scope>NUCLEOTIDE SEQUENCE</scope>
    <source>
        <strain evidence="2">Hsosn_3</strain>
        <tissue evidence="2">Leaf</tissue>
    </source>
</reference>
<evidence type="ECO:0000256" key="1">
    <source>
        <dbReference type="SAM" id="MobiDB-lite"/>
    </source>
</evidence>
<reference evidence="2" key="1">
    <citation type="submission" date="2023-02" db="EMBL/GenBank/DDBJ databases">
        <title>Genome of toxic invasive species Heracleum sosnowskyi carries increased number of genes despite the absence of recent whole-genome duplications.</title>
        <authorList>
            <person name="Schelkunov M."/>
            <person name="Shtratnikova V."/>
            <person name="Makarenko M."/>
            <person name="Klepikova A."/>
            <person name="Omelchenko D."/>
            <person name="Novikova G."/>
            <person name="Obukhova E."/>
            <person name="Bogdanov V."/>
            <person name="Penin A."/>
            <person name="Logacheva M."/>
        </authorList>
    </citation>
    <scope>NUCLEOTIDE SEQUENCE</scope>
    <source>
        <strain evidence="2">Hsosn_3</strain>
        <tissue evidence="2">Leaf</tissue>
    </source>
</reference>
<feature type="region of interest" description="Disordered" evidence="1">
    <location>
        <begin position="20"/>
        <end position="57"/>
    </location>
</feature>
<organism evidence="2 3">
    <name type="scientific">Heracleum sosnowskyi</name>
    <dbReference type="NCBI Taxonomy" id="360622"/>
    <lineage>
        <taxon>Eukaryota</taxon>
        <taxon>Viridiplantae</taxon>
        <taxon>Streptophyta</taxon>
        <taxon>Embryophyta</taxon>
        <taxon>Tracheophyta</taxon>
        <taxon>Spermatophyta</taxon>
        <taxon>Magnoliopsida</taxon>
        <taxon>eudicotyledons</taxon>
        <taxon>Gunneridae</taxon>
        <taxon>Pentapetalae</taxon>
        <taxon>asterids</taxon>
        <taxon>campanulids</taxon>
        <taxon>Apiales</taxon>
        <taxon>Apiaceae</taxon>
        <taxon>Apioideae</taxon>
        <taxon>apioid superclade</taxon>
        <taxon>Tordylieae</taxon>
        <taxon>Tordyliinae</taxon>
        <taxon>Heracleum</taxon>
    </lineage>
</organism>